<evidence type="ECO:0000256" key="3">
    <source>
        <dbReference type="ARBA" id="ARBA00022827"/>
    </source>
</evidence>
<dbReference type="PROSITE" id="PS51387">
    <property type="entry name" value="FAD_PCMH"/>
    <property type="match status" value="1"/>
</dbReference>
<dbReference type="Gene3D" id="3.40.462.20">
    <property type="match status" value="1"/>
</dbReference>
<dbReference type="InterPro" id="IPR036318">
    <property type="entry name" value="FAD-bd_PCMH-like_sf"/>
</dbReference>
<dbReference type="PANTHER" id="PTHR42973">
    <property type="entry name" value="BINDING OXIDOREDUCTASE, PUTATIVE (AFU_ORTHOLOGUE AFUA_1G17690)-RELATED"/>
    <property type="match status" value="1"/>
</dbReference>
<protein>
    <recommendedName>
        <fullName evidence="5">FAD-binding PCMH-type domain-containing protein</fullName>
    </recommendedName>
</protein>
<evidence type="ECO:0000259" key="5">
    <source>
        <dbReference type="PROSITE" id="PS51387"/>
    </source>
</evidence>
<dbReference type="PANTHER" id="PTHR42973:SF22">
    <property type="entry name" value="FAD-BINDING PCMH-TYPE DOMAIN-CONTAINING PROTEIN-RELATED"/>
    <property type="match status" value="1"/>
</dbReference>
<accession>A0AAN6RKB4</accession>
<reference evidence="6 7" key="1">
    <citation type="submission" date="2021-02" db="EMBL/GenBank/DDBJ databases">
        <title>Genome assembly of Pseudopithomyces chartarum.</title>
        <authorList>
            <person name="Jauregui R."/>
            <person name="Singh J."/>
            <person name="Voisey C."/>
        </authorList>
    </citation>
    <scope>NUCLEOTIDE SEQUENCE [LARGE SCALE GENOMIC DNA]</scope>
    <source>
        <strain evidence="6 7">AGR01</strain>
    </source>
</reference>
<dbReference type="InterPro" id="IPR006094">
    <property type="entry name" value="Oxid_FAD_bind_N"/>
</dbReference>
<dbReference type="InterPro" id="IPR016169">
    <property type="entry name" value="FAD-bd_PCMH_sub2"/>
</dbReference>
<proteinExistence type="inferred from homology"/>
<dbReference type="GO" id="GO:0016491">
    <property type="term" value="F:oxidoreductase activity"/>
    <property type="evidence" value="ECO:0007669"/>
    <property type="project" value="UniProtKB-KW"/>
</dbReference>
<evidence type="ECO:0000313" key="7">
    <source>
        <dbReference type="Proteomes" id="UP001280581"/>
    </source>
</evidence>
<gene>
    <name evidence="6" type="ORF">GRF29_44g2562539</name>
</gene>
<keyword evidence="7" id="KW-1185">Reference proteome</keyword>
<dbReference type="Gene3D" id="3.30.465.10">
    <property type="match status" value="1"/>
</dbReference>
<comment type="similarity">
    <text evidence="1">Belongs to the oxygen-dependent FAD-linked oxidoreductase family.</text>
</comment>
<evidence type="ECO:0000313" key="6">
    <source>
        <dbReference type="EMBL" id="KAK3210382.1"/>
    </source>
</evidence>
<dbReference type="Pfam" id="PF01565">
    <property type="entry name" value="FAD_binding_4"/>
    <property type="match status" value="1"/>
</dbReference>
<evidence type="ECO:0000256" key="2">
    <source>
        <dbReference type="ARBA" id="ARBA00022630"/>
    </source>
</evidence>
<dbReference type="EMBL" id="WVTA01000005">
    <property type="protein sequence ID" value="KAK3210382.1"/>
    <property type="molecule type" value="Genomic_DNA"/>
</dbReference>
<dbReference type="AlphaFoldDB" id="A0AAN6RKB4"/>
<dbReference type="Proteomes" id="UP001280581">
    <property type="component" value="Unassembled WGS sequence"/>
</dbReference>
<feature type="domain" description="FAD-binding PCMH-type" evidence="5">
    <location>
        <begin position="37"/>
        <end position="213"/>
    </location>
</feature>
<dbReference type="SUPFAM" id="SSF56176">
    <property type="entry name" value="FAD-binding/transporter-associated domain-like"/>
    <property type="match status" value="1"/>
</dbReference>
<dbReference type="InterPro" id="IPR016167">
    <property type="entry name" value="FAD-bd_PCMH_sub1"/>
</dbReference>
<keyword evidence="2" id="KW-0285">Flavoprotein</keyword>
<evidence type="ECO:0000256" key="4">
    <source>
        <dbReference type="ARBA" id="ARBA00023002"/>
    </source>
</evidence>
<keyword evidence="3" id="KW-0274">FAD</keyword>
<organism evidence="6 7">
    <name type="scientific">Pseudopithomyces chartarum</name>
    <dbReference type="NCBI Taxonomy" id="1892770"/>
    <lineage>
        <taxon>Eukaryota</taxon>
        <taxon>Fungi</taxon>
        <taxon>Dikarya</taxon>
        <taxon>Ascomycota</taxon>
        <taxon>Pezizomycotina</taxon>
        <taxon>Dothideomycetes</taxon>
        <taxon>Pleosporomycetidae</taxon>
        <taxon>Pleosporales</taxon>
        <taxon>Massarineae</taxon>
        <taxon>Didymosphaeriaceae</taxon>
        <taxon>Pseudopithomyces</taxon>
    </lineage>
</organism>
<comment type="caution">
    <text evidence="6">The sequence shown here is derived from an EMBL/GenBank/DDBJ whole genome shotgun (WGS) entry which is preliminary data.</text>
</comment>
<name>A0AAN6RKB4_9PLEO</name>
<sequence>MSALEVLQQSFPASQFLLPGSIEFEKQNSTYLAAQQSEIKPAAIFQPSTKEDVSKFIQVIKHFTQQGENKFEFAVRGGGQNPLPKCANIEKPGVTLDLAHLNEVNVKEGFVGVGAGARWGKVFDALDGTGLGVSGNRSSKAGIGGLALQGGLSFFSSREGFVSDNVLNYEIVLASGEIVNANADENRDLWLALRGGNNNFGVVTRFDFRIFPQGPFWGGSVYYFGHSFPDQIDALVTELQKEDATEDTHLMISIGFAAQFGPQAMCQNQIYYTQEVDQSPAVLEPFVSVTPQIDQMNSMRALTLKEAASEQSMDAKQQKRCSYMNATVKADTATLKAASEFYTSIVGTINSVEGLVCSFTLQPYALSCLKKSTENSLGLNPSDGPLVSILLLTYWDKSEDDERIETTMKSVLEKIEKDSAERRTAVPYKFFNYASSFQDPIGSYGADNKKKLQEASKKYDPEGIFQTSVPGGFKLFT</sequence>
<dbReference type="InterPro" id="IPR016166">
    <property type="entry name" value="FAD-bd_PCMH"/>
</dbReference>
<dbReference type="Gene3D" id="3.30.43.10">
    <property type="entry name" value="Uridine Diphospho-n-acetylenolpyruvylglucosamine Reductase, domain 2"/>
    <property type="match status" value="1"/>
</dbReference>
<dbReference type="GO" id="GO:0071949">
    <property type="term" value="F:FAD binding"/>
    <property type="evidence" value="ECO:0007669"/>
    <property type="project" value="InterPro"/>
</dbReference>
<keyword evidence="4" id="KW-0560">Oxidoreductase</keyword>
<dbReference type="InterPro" id="IPR050416">
    <property type="entry name" value="FAD-linked_Oxidoreductase"/>
</dbReference>
<evidence type="ECO:0000256" key="1">
    <source>
        <dbReference type="ARBA" id="ARBA00005466"/>
    </source>
</evidence>